<dbReference type="EC" id="1.1.1.267" evidence="5"/>
<dbReference type="SUPFAM" id="SSF51735">
    <property type="entry name" value="NAD(P)-binding Rossmann-fold domains"/>
    <property type="match status" value="1"/>
</dbReference>
<dbReference type="InterPro" id="IPR013644">
    <property type="entry name" value="DXP_reductoisomerase_C"/>
</dbReference>
<dbReference type="GO" id="GO:0030145">
    <property type="term" value="F:manganese ion binding"/>
    <property type="evidence" value="ECO:0007669"/>
    <property type="project" value="TreeGrafter"/>
</dbReference>
<organism evidence="14">
    <name type="scientific">marine metagenome</name>
    <dbReference type="NCBI Taxonomy" id="408172"/>
    <lineage>
        <taxon>unclassified sequences</taxon>
        <taxon>metagenomes</taxon>
        <taxon>ecological metagenomes</taxon>
    </lineage>
</organism>
<protein>
    <recommendedName>
        <fullName evidence="5">1-deoxy-D-xylulose-5-phosphate reductoisomerase</fullName>
        <ecNumber evidence="5">1.1.1.267</ecNumber>
    </recommendedName>
</protein>
<accession>A0A381XFF8</accession>
<evidence type="ECO:0000256" key="10">
    <source>
        <dbReference type="ARBA" id="ARBA00023229"/>
    </source>
</evidence>
<dbReference type="GO" id="GO:0051484">
    <property type="term" value="P:isopentenyl diphosphate biosynthetic process, methylerythritol 4-phosphate pathway involved in terpenoid biosynthetic process"/>
    <property type="evidence" value="ECO:0007669"/>
    <property type="project" value="TreeGrafter"/>
</dbReference>
<dbReference type="AlphaFoldDB" id="A0A381XFF8"/>
<evidence type="ECO:0000256" key="3">
    <source>
        <dbReference type="ARBA" id="ARBA00005094"/>
    </source>
</evidence>
<proteinExistence type="inferred from homology"/>
<dbReference type="SUPFAM" id="SSF55347">
    <property type="entry name" value="Glyceraldehyde-3-phosphate dehydrogenase-like, C-terminal domain"/>
    <property type="match status" value="1"/>
</dbReference>
<comment type="similarity">
    <text evidence="4">Belongs to the DXR family.</text>
</comment>
<feature type="non-terminal residue" evidence="14">
    <location>
        <position position="1"/>
    </location>
</feature>
<evidence type="ECO:0000256" key="2">
    <source>
        <dbReference type="ARBA" id="ARBA00001946"/>
    </source>
</evidence>
<keyword evidence="8" id="KW-0560">Oxidoreductase</keyword>
<evidence type="ECO:0000259" key="13">
    <source>
        <dbReference type="Pfam" id="PF08436"/>
    </source>
</evidence>
<dbReference type="GO" id="GO:0030604">
    <property type="term" value="F:1-deoxy-D-xylulose-5-phosphate reductoisomerase activity"/>
    <property type="evidence" value="ECO:0007669"/>
    <property type="project" value="UniProtKB-EC"/>
</dbReference>
<dbReference type="PANTHER" id="PTHR30525">
    <property type="entry name" value="1-DEOXY-D-XYLULOSE 5-PHOSPHATE REDUCTOISOMERASE"/>
    <property type="match status" value="1"/>
</dbReference>
<dbReference type="EMBL" id="UINC01014910">
    <property type="protein sequence ID" value="SVA63211.1"/>
    <property type="molecule type" value="Genomic_DNA"/>
</dbReference>
<comment type="cofactor">
    <cofactor evidence="2">
        <name>Mg(2+)</name>
        <dbReference type="ChEBI" id="CHEBI:18420"/>
    </cofactor>
</comment>
<name>A0A381XFF8_9ZZZZ</name>
<dbReference type="Gene3D" id="3.40.50.720">
    <property type="entry name" value="NAD(P)-binding Rossmann-like Domain"/>
    <property type="match status" value="1"/>
</dbReference>
<keyword evidence="9" id="KW-0464">Manganese</keyword>
<evidence type="ECO:0000256" key="4">
    <source>
        <dbReference type="ARBA" id="ARBA00006825"/>
    </source>
</evidence>
<comment type="cofactor">
    <cofactor evidence="1">
        <name>Mn(2+)</name>
        <dbReference type="ChEBI" id="CHEBI:29035"/>
    </cofactor>
</comment>
<keyword evidence="7" id="KW-0521">NADP</keyword>
<dbReference type="UniPathway" id="UPA00056">
    <property type="reaction ID" value="UER00092"/>
</dbReference>
<gene>
    <name evidence="14" type="ORF">METZ01_LOCUS116065</name>
</gene>
<evidence type="ECO:0000256" key="1">
    <source>
        <dbReference type="ARBA" id="ARBA00001936"/>
    </source>
</evidence>
<feature type="domain" description="1-deoxy-D-xylulose 5-phosphate reductoisomerase N-terminal" evidence="12">
    <location>
        <begin position="1"/>
        <end position="110"/>
    </location>
</feature>
<feature type="non-terminal residue" evidence="14">
    <location>
        <position position="209"/>
    </location>
</feature>
<dbReference type="Pfam" id="PF08436">
    <property type="entry name" value="DXP_redisom_C"/>
    <property type="match status" value="1"/>
</dbReference>
<evidence type="ECO:0000256" key="7">
    <source>
        <dbReference type="ARBA" id="ARBA00022857"/>
    </source>
</evidence>
<dbReference type="PANTHER" id="PTHR30525:SF0">
    <property type="entry name" value="1-DEOXY-D-XYLULOSE 5-PHOSPHATE REDUCTOISOMERASE, CHLOROPLASTIC"/>
    <property type="match status" value="1"/>
</dbReference>
<comment type="catalytic activity">
    <reaction evidence="11">
        <text>2-C-methyl-D-erythritol 4-phosphate + NADP(+) = 1-deoxy-D-xylulose 5-phosphate + NADPH + H(+)</text>
        <dbReference type="Rhea" id="RHEA:13717"/>
        <dbReference type="ChEBI" id="CHEBI:15378"/>
        <dbReference type="ChEBI" id="CHEBI:57783"/>
        <dbReference type="ChEBI" id="CHEBI:57792"/>
        <dbReference type="ChEBI" id="CHEBI:58262"/>
        <dbReference type="ChEBI" id="CHEBI:58349"/>
        <dbReference type="EC" id="1.1.1.267"/>
    </reaction>
    <physiologicalReaction direction="right-to-left" evidence="11">
        <dbReference type="Rhea" id="RHEA:13719"/>
    </physiologicalReaction>
</comment>
<keyword evidence="10" id="KW-0414">Isoprene biosynthesis</keyword>
<dbReference type="Pfam" id="PF02670">
    <property type="entry name" value="DXP_reductoisom"/>
    <property type="match status" value="1"/>
</dbReference>
<evidence type="ECO:0000256" key="6">
    <source>
        <dbReference type="ARBA" id="ARBA00022723"/>
    </source>
</evidence>
<feature type="domain" description="1-deoxy-D-xylulose 5-phosphate reductoisomerase C-terminal" evidence="13">
    <location>
        <begin position="124"/>
        <end position="206"/>
    </location>
</feature>
<evidence type="ECO:0000256" key="11">
    <source>
        <dbReference type="ARBA" id="ARBA00048543"/>
    </source>
</evidence>
<evidence type="ECO:0000256" key="5">
    <source>
        <dbReference type="ARBA" id="ARBA00012366"/>
    </source>
</evidence>
<dbReference type="InterPro" id="IPR036291">
    <property type="entry name" value="NAD(P)-bd_dom_sf"/>
</dbReference>
<evidence type="ECO:0000313" key="14">
    <source>
        <dbReference type="EMBL" id="SVA63211.1"/>
    </source>
</evidence>
<evidence type="ECO:0000256" key="8">
    <source>
        <dbReference type="ARBA" id="ARBA00023002"/>
    </source>
</evidence>
<keyword evidence="6" id="KW-0479">Metal-binding</keyword>
<sequence length="209" mass="22605">VGAQTLEVARSYPEHFNVVCLGANKNTQILEEQILEFQPQAISCNYHKELNTNGEIAKKVMSLSEIAIHEGVDTVVVATSGNVALVPTFEAVKKGKNIAIANKETIIMAGEQLTSLAESNSVNLMPIDSEPSAIWQCLRGEDSNISKLIITASGGPFRNTPVGSLSNVTPSNALQHPTWKMGPKISVDSATMMNKAFEVIEARWLFNVP</sequence>
<evidence type="ECO:0000259" key="12">
    <source>
        <dbReference type="Pfam" id="PF02670"/>
    </source>
</evidence>
<dbReference type="InterPro" id="IPR003821">
    <property type="entry name" value="DXP_reductoisomerase"/>
</dbReference>
<dbReference type="InterPro" id="IPR013512">
    <property type="entry name" value="DXP_reductoisomerase_N"/>
</dbReference>
<reference evidence="14" key="1">
    <citation type="submission" date="2018-05" db="EMBL/GenBank/DDBJ databases">
        <authorList>
            <person name="Lanie J.A."/>
            <person name="Ng W.-L."/>
            <person name="Kazmierczak K.M."/>
            <person name="Andrzejewski T.M."/>
            <person name="Davidsen T.M."/>
            <person name="Wayne K.J."/>
            <person name="Tettelin H."/>
            <person name="Glass J.I."/>
            <person name="Rusch D."/>
            <person name="Podicherti R."/>
            <person name="Tsui H.-C.T."/>
            <person name="Winkler M.E."/>
        </authorList>
    </citation>
    <scope>NUCLEOTIDE SEQUENCE</scope>
</reference>
<evidence type="ECO:0000256" key="9">
    <source>
        <dbReference type="ARBA" id="ARBA00023211"/>
    </source>
</evidence>
<dbReference type="GO" id="GO:0070402">
    <property type="term" value="F:NADPH binding"/>
    <property type="evidence" value="ECO:0007669"/>
    <property type="project" value="InterPro"/>
</dbReference>
<comment type="pathway">
    <text evidence="3">Isoprenoid biosynthesis; isopentenyl diphosphate biosynthesis via DXP pathway; isopentenyl diphosphate from 1-deoxy-D-xylulose 5-phosphate: step 1/6.</text>
</comment>